<dbReference type="AlphaFoldDB" id="A0A438FST9"/>
<dbReference type="GO" id="GO:0003676">
    <property type="term" value="F:nucleic acid binding"/>
    <property type="evidence" value="ECO:0007669"/>
    <property type="project" value="InterPro"/>
</dbReference>
<name>A0A438FST9_VITVI</name>
<comment type="caution">
    <text evidence="1">The sequence shown here is derived from an EMBL/GenBank/DDBJ whole genome shotgun (WGS) entry which is preliminary data.</text>
</comment>
<proteinExistence type="predicted"/>
<protein>
    <submittedName>
        <fullName evidence="1">Uncharacterized protein</fullName>
    </submittedName>
</protein>
<dbReference type="EMBL" id="QGNW01000752">
    <property type="protein sequence ID" value="RVW63015.1"/>
    <property type="molecule type" value="Genomic_DNA"/>
</dbReference>
<dbReference type="Proteomes" id="UP000288805">
    <property type="component" value="Unassembled WGS sequence"/>
</dbReference>
<evidence type="ECO:0000313" key="1">
    <source>
        <dbReference type="EMBL" id="RVW63015.1"/>
    </source>
</evidence>
<dbReference type="Gene3D" id="3.30.420.10">
    <property type="entry name" value="Ribonuclease H-like superfamily/Ribonuclease H"/>
    <property type="match status" value="1"/>
</dbReference>
<evidence type="ECO:0000313" key="2">
    <source>
        <dbReference type="Proteomes" id="UP000288805"/>
    </source>
</evidence>
<reference evidence="1 2" key="1">
    <citation type="journal article" date="2018" name="PLoS Genet.">
        <title>Population sequencing reveals clonal diversity and ancestral inbreeding in the grapevine cultivar Chardonnay.</title>
        <authorList>
            <person name="Roach M.J."/>
            <person name="Johnson D.L."/>
            <person name="Bohlmann J."/>
            <person name="van Vuuren H.J."/>
            <person name="Jones S.J."/>
            <person name="Pretorius I.S."/>
            <person name="Schmidt S.A."/>
            <person name="Borneman A.R."/>
        </authorList>
    </citation>
    <scope>NUCLEOTIDE SEQUENCE [LARGE SCALE GENOMIC DNA]</scope>
    <source>
        <strain evidence="2">cv. Chardonnay</strain>
        <tissue evidence="1">Leaf</tissue>
    </source>
</reference>
<gene>
    <name evidence="1" type="ORF">CK203_062931</name>
</gene>
<organism evidence="1 2">
    <name type="scientific">Vitis vinifera</name>
    <name type="common">Grape</name>
    <dbReference type="NCBI Taxonomy" id="29760"/>
    <lineage>
        <taxon>Eukaryota</taxon>
        <taxon>Viridiplantae</taxon>
        <taxon>Streptophyta</taxon>
        <taxon>Embryophyta</taxon>
        <taxon>Tracheophyta</taxon>
        <taxon>Spermatophyta</taxon>
        <taxon>Magnoliopsida</taxon>
        <taxon>eudicotyledons</taxon>
        <taxon>Gunneridae</taxon>
        <taxon>Pentapetalae</taxon>
        <taxon>rosids</taxon>
        <taxon>Vitales</taxon>
        <taxon>Vitaceae</taxon>
        <taxon>Viteae</taxon>
        <taxon>Vitis</taxon>
    </lineage>
</organism>
<accession>A0A438FST9</accession>
<sequence>MEQRIVTQEQQKWVSKLLGYDYEITYKPERENFVADALSRVIGNPNLNTLFISQTSLWNAIKKEANKHPYRSELASLPLQILEHPTSGRMVCAFLPWAEFWYNTTYHSSIGMTHFQALYGRPPPSIPNYQVGASSMNEVDQTLQTVYRKAHQKLASRFYGPYQIEENVGKVGETKATNTLPPLTNDGEIIMEPEAILDTRWVNKGSSFVEKSLVQWKKLPKEDAMGKYLGVVQQVY</sequence>
<dbReference type="PANTHER" id="PTHR45835">
    <property type="entry name" value="YALI0A06105P"/>
    <property type="match status" value="1"/>
</dbReference>
<dbReference type="InterPro" id="IPR036397">
    <property type="entry name" value="RNaseH_sf"/>
</dbReference>
<dbReference type="PANTHER" id="PTHR45835:SF99">
    <property type="entry name" value="CHROMO DOMAIN-CONTAINING PROTEIN-RELATED"/>
    <property type="match status" value="1"/>
</dbReference>